<evidence type="ECO:0000256" key="1">
    <source>
        <dbReference type="ARBA" id="ARBA00008954"/>
    </source>
</evidence>
<evidence type="ECO:0000256" key="3">
    <source>
        <dbReference type="RuleBase" id="RU003560"/>
    </source>
</evidence>
<evidence type="ECO:0000256" key="2">
    <source>
        <dbReference type="ARBA" id="ARBA00022898"/>
    </source>
</evidence>
<organism evidence="4 5">
    <name type="scientific">Acetoanaerobium pronyense</name>
    <dbReference type="NCBI Taxonomy" id="1482736"/>
    <lineage>
        <taxon>Bacteria</taxon>
        <taxon>Bacillati</taxon>
        <taxon>Bacillota</taxon>
        <taxon>Clostridia</taxon>
        <taxon>Peptostreptococcales</taxon>
        <taxon>Filifactoraceae</taxon>
        <taxon>Acetoanaerobium</taxon>
    </lineage>
</organism>
<reference evidence="4 5" key="1">
    <citation type="submission" date="2021-03" db="EMBL/GenBank/DDBJ databases">
        <title>Genomic Encyclopedia of Type Strains, Phase IV (KMG-IV): sequencing the most valuable type-strain genomes for metagenomic binning, comparative biology and taxonomic classification.</title>
        <authorList>
            <person name="Goeker M."/>
        </authorList>
    </citation>
    <scope>NUCLEOTIDE SEQUENCE [LARGE SCALE GENOMIC DNA]</scope>
    <source>
        <strain evidence="4 5">DSM 27512</strain>
    </source>
</reference>
<dbReference type="PROSITE" id="PS00600">
    <property type="entry name" value="AA_TRANSFER_CLASS_3"/>
    <property type="match status" value="1"/>
</dbReference>
<name>A0ABS4KKZ1_9FIRM</name>
<evidence type="ECO:0000313" key="4">
    <source>
        <dbReference type="EMBL" id="MBP2028454.1"/>
    </source>
</evidence>
<dbReference type="Gene3D" id="3.40.640.10">
    <property type="entry name" value="Type I PLP-dependent aspartate aminotransferase-like (Major domain)"/>
    <property type="match status" value="1"/>
</dbReference>
<keyword evidence="5" id="KW-1185">Reference proteome</keyword>
<dbReference type="PIRSF" id="PIRSF000521">
    <property type="entry name" value="Transaminase_4ab_Lys_Orn"/>
    <property type="match status" value="1"/>
</dbReference>
<sequence length="452" mass="50665">MSLNKAPKNNVFYRNQNWHYPKIDRGEGIYLIGAYGKRYIDGCSGSSVVNIGHGNKEIAQYAKEQIEKVAFTHLSRWTTDTIEQCAEKVASWAPGDLNHIYFVSDGSDTTETALKMARQYFYERDKGNTSKWKVITKWNSFHGNSFGALAMTGIVGRRKPYDPMLIQFPKIPQFYHYRNPWGCETEEQTAIKAAQSLENEILINGPQNICAFISEVVVGSAAPGVNPHSIYFKMVREICDKYDILFILDEVMSGFGRTGTKFAIDQYDVVPDIICCAKGMGAGYTPIGATIATEEIFNTIMVEGSGEFVHGHTYASNPLSCGIALKVMEIMERDNILENSKIQGEYFTKRLEEMYKYPIVGDIRGRGLMHGIEFVKDKNTKEAFEVSHKVKGKITVNCLEEGLVLYPGGGTADGSKGDHVLLTPPLTITKEQIDDYMDMLHRGIEKTCEQVL</sequence>
<dbReference type="PANTHER" id="PTHR43094:SF1">
    <property type="entry name" value="AMINOTRANSFERASE CLASS-III"/>
    <property type="match status" value="1"/>
</dbReference>
<dbReference type="PANTHER" id="PTHR43094">
    <property type="entry name" value="AMINOTRANSFERASE"/>
    <property type="match status" value="1"/>
</dbReference>
<dbReference type="InterPro" id="IPR015421">
    <property type="entry name" value="PyrdxlP-dep_Trfase_major"/>
</dbReference>
<keyword evidence="2 3" id="KW-0663">Pyridoxal phosphate</keyword>
<dbReference type="GO" id="GO:0008483">
    <property type="term" value="F:transaminase activity"/>
    <property type="evidence" value="ECO:0007669"/>
    <property type="project" value="UniProtKB-KW"/>
</dbReference>
<dbReference type="InterPro" id="IPR049704">
    <property type="entry name" value="Aminotrans_3_PPA_site"/>
</dbReference>
<dbReference type="RefSeq" id="WP_209661504.1">
    <property type="nucleotide sequence ID" value="NZ_JAGGLI010000029.1"/>
</dbReference>
<keyword evidence="4" id="KW-0032">Aminotransferase</keyword>
<dbReference type="CDD" id="cd00610">
    <property type="entry name" value="OAT_like"/>
    <property type="match status" value="1"/>
</dbReference>
<dbReference type="SUPFAM" id="SSF53383">
    <property type="entry name" value="PLP-dependent transferases"/>
    <property type="match status" value="1"/>
</dbReference>
<evidence type="ECO:0000313" key="5">
    <source>
        <dbReference type="Proteomes" id="UP001314903"/>
    </source>
</evidence>
<comment type="caution">
    <text evidence="4">The sequence shown here is derived from an EMBL/GenBank/DDBJ whole genome shotgun (WGS) entry which is preliminary data.</text>
</comment>
<dbReference type="NCBIfam" id="NF005685">
    <property type="entry name" value="PRK07483.1"/>
    <property type="match status" value="1"/>
</dbReference>
<gene>
    <name evidence="4" type="ORF">J2Z35_002257</name>
</gene>
<comment type="similarity">
    <text evidence="1 3">Belongs to the class-III pyridoxal-phosphate-dependent aminotransferase family.</text>
</comment>
<dbReference type="Pfam" id="PF00202">
    <property type="entry name" value="Aminotran_3"/>
    <property type="match status" value="1"/>
</dbReference>
<proteinExistence type="inferred from homology"/>
<dbReference type="InterPro" id="IPR015424">
    <property type="entry name" value="PyrdxlP-dep_Trfase"/>
</dbReference>
<dbReference type="EMBL" id="JAGGLI010000029">
    <property type="protein sequence ID" value="MBP2028454.1"/>
    <property type="molecule type" value="Genomic_DNA"/>
</dbReference>
<dbReference type="Proteomes" id="UP001314903">
    <property type="component" value="Unassembled WGS sequence"/>
</dbReference>
<accession>A0ABS4KKZ1</accession>
<protein>
    <submittedName>
        <fullName evidence="4">Adenosylmethionine-8-amino-7-oxononanoate aminotransferase</fullName>
    </submittedName>
</protein>
<keyword evidence="4" id="KW-0808">Transferase</keyword>
<dbReference type="InterPro" id="IPR015422">
    <property type="entry name" value="PyrdxlP-dep_Trfase_small"/>
</dbReference>
<dbReference type="InterPro" id="IPR005814">
    <property type="entry name" value="Aminotrans_3"/>
</dbReference>
<dbReference type="Gene3D" id="3.90.1150.10">
    <property type="entry name" value="Aspartate Aminotransferase, domain 1"/>
    <property type="match status" value="1"/>
</dbReference>